<dbReference type="HOGENOM" id="CLU_002472_4_0_9"/>
<dbReference type="Pfam" id="PF05190">
    <property type="entry name" value="MutS_IV"/>
    <property type="match status" value="1"/>
</dbReference>
<evidence type="ECO:0000259" key="10">
    <source>
        <dbReference type="PROSITE" id="PS00486"/>
    </source>
</evidence>
<dbReference type="Pfam" id="PF05192">
    <property type="entry name" value="MutS_III"/>
    <property type="match status" value="1"/>
</dbReference>
<sequence length="867" mass="99305">MGLTPMMQQYLQIKQNCKDCILFFRLGDFYEMFFEDAKIVSKELDLTLTGRDCGLEERAPMCGVPFHSSETYISKLIEKGYKVAICEQVEDPSEAKGIVRREIVKIITPGTLMEGNLLEDDRNNYISCVNYLSTGFSLSICDVSTGDFYVTSTNSNFYTLIDELSKYNPSEILIIKNDNANMLLNKLKEKFNTLIEFVDEDISNEFNTHFGNDTIKLNDIEISSAATLFKYLMETQKTSLGNINNLIRYNIDNYMIIDSNTRRNLELTETIINKSKKGSLFWVLDKTQTSMGARNLRRWIEAPLINKYEIENRLEAVEELINNIYQLDNLRESLKKIYDMERLISKIVYGSANARDLISLKNSIYELPHIKDILSNFNSKLLSDIYNSFDTLDDIYDLIDKSIDDNPPVSIKDGNIIKKGFNSEVDKYRVASIEGKNWIANLEQKEKELTGIKSLKVGYNKVFGYYIEVTKANLSNIPEDRYIRKQTLANAERFITPELKEIENTILNAEDNLLKLEYELFVEIRKKVADEVYRIQKVAKQLSILDTLQSFAKVSLENNYCKPKINQNGIIDIKEGRHPVIEKMIEESFVPNDCYLDNSENLILLITGPNMAGKSTFMRQVALICLMAQIGCFVPAKDANISIVDKIFTRIGASDDISSGKSTFMVEMSEVSYILKNATEKSLLIFDEVGRGTSTFDGLSIAWSVVEYIANKIKAKTLFATHYHELTELENTYHCIKNYSIEVKEFNDSIIFLHKIKRGKVDQSYGIEVAKLAGLPSEVIEKAKEILQSLEGNKESELKSKKATKNIKIDNSIREVAIDYNNEINLFNYKENEIINEISNLDILNMTPMQAFNYVYSLVNRVKKIRS</sequence>
<name>R7RRT0_9CLOT</name>
<evidence type="ECO:0000256" key="6">
    <source>
        <dbReference type="ARBA" id="ARBA00023204"/>
    </source>
</evidence>
<dbReference type="OrthoDB" id="9802448at2"/>
<evidence type="ECO:0000256" key="9">
    <source>
        <dbReference type="RuleBase" id="RU003756"/>
    </source>
</evidence>
<dbReference type="PIRSF" id="PIRSF037677">
    <property type="entry name" value="DNA_mis_repair_Msh6"/>
    <property type="match status" value="1"/>
</dbReference>
<dbReference type="SUPFAM" id="SSF48334">
    <property type="entry name" value="DNA repair protein MutS, domain III"/>
    <property type="match status" value="1"/>
</dbReference>
<evidence type="ECO:0000313" key="11">
    <source>
        <dbReference type="EMBL" id="CDF57988.1"/>
    </source>
</evidence>
<keyword evidence="6 7" id="KW-0234">DNA repair</keyword>
<dbReference type="InterPro" id="IPR007860">
    <property type="entry name" value="DNA_mmatch_repair_MutS_con_dom"/>
</dbReference>
<dbReference type="SMART" id="SM00533">
    <property type="entry name" value="MUTSd"/>
    <property type="match status" value="1"/>
</dbReference>
<dbReference type="GO" id="GO:0140664">
    <property type="term" value="F:ATP-dependent DNA damage sensor activity"/>
    <property type="evidence" value="ECO:0007669"/>
    <property type="project" value="InterPro"/>
</dbReference>
<keyword evidence="5 7" id="KW-0238">DNA-binding</keyword>
<dbReference type="InterPro" id="IPR017261">
    <property type="entry name" value="DNA_mismatch_repair_MutS/MSH"/>
</dbReference>
<dbReference type="GO" id="GO:0005829">
    <property type="term" value="C:cytosol"/>
    <property type="evidence" value="ECO:0007669"/>
    <property type="project" value="TreeGrafter"/>
</dbReference>
<dbReference type="Gene3D" id="3.40.1170.10">
    <property type="entry name" value="DNA repair protein MutS, domain I"/>
    <property type="match status" value="1"/>
</dbReference>
<keyword evidence="4 7" id="KW-0067">ATP-binding</keyword>
<dbReference type="Gene3D" id="1.10.1420.10">
    <property type="match status" value="2"/>
</dbReference>
<dbReference type="GO" id="GO:0003684">
    <property type="term" value="F:damaged DNA binding"/>
    <property type="evidence" value="ECO:0007669"/>
    <property type="project" value="UniProtKB-UniRule"/>
</dbReference>
<dbReference type="PROSITE" id="PS00486">
    <property type="entry name" value="DNA_MISMATCH_REPAIR_2"/>
    <property type="match status" value="1"/>
</dbReference>
<dbReference type="InterPro" id="IPR016151">
    <property type="entry name" value="DNA_mismatch_repair_MutS_N"/>
</dbReference>
<dbReference type="CDD" id="cd03284">
    <property type="entry name" value="ABC_MutS1"/>
    <property type="match status" value="1"/>
</dbReference>
<evidence type="ECO:0000256" key="4">
    <source>
        <dbReference type="ARBA" id="ARBA00022840"/>
    </source>
</evidence>
<dbReference type="RefSeq" id="WP_018661652.1">
    <property type="nucleotide sequence ID" value="NZ_HF952018.1"/>
</dbReference>
<dbReference type="Pfam" id="PF05188">
    <property type="entry name" value="MutS_II"/>
    <property type="match status" value="1"/>
</dbReference>
<dbReference type="SUPFAM" id="SSF55271">
    <property type="entry name" value="DNA repair protein MutS, domain I"/>
    <property type="match status" value="1"/>
</dbReference>
<dbReference type="FunFam" id="1.10.1420.10:FF:000007">
    <property type="entry name" value="DNA mismatch repair protein MutS"/>
    <property type="match status" value="1"/>
</dbReference>
<dbReference type="Gene3D" id="3.40.50.300">
    <property type="entry name" value="P-loop containing nucleotide triphosphate hydrolases"/>
    <property type="match status" value="1"/>
</dbReference>
<evidence type="ECO:0000256" key="1">
    <source>
        <dbReference type="ARBA" id="ARBA00006271"/>
    </source>
</evidence>
<comment type="similarity">
    <text evidence="1 7 9">Belongs to the DNA mismatch repair MutS family.</text>
</comment>
<dbReference type="NCBIfam" id="NF003810">
    <property type="entry name" value="PRK05399.1"/>
    <property type="match status" value="1"/>
</dbReference>
<organism evidence="11 12">
    <name type="scientific">Thermobrachium celere DSM 8682</name>
    <dbReference type="NCBI Taxonomy" id="941824"/>
    <lineage>
        <taxon>Bacteria</taxon>
        <taxon>Bacillati</taxon>
        <taxon>Bacillota</taxon>
        <taxon>Clostridia</taxon>
        <taxon>Eubacteriales</taxon>
        <taxon>Clostridiaceae</taxon>
        <taxon>Thermobrachium</taxon>
    </lineage>
</organism>
<dbReference type="Proteomes" id="UP000014923">
    <property type="component" value="Unassembled WGS sequence"/>
</dbReference>
<dbReference type="SMART" id="SM00534">
    <property type="entry name" value="MUTSac"/>
    <property type="match status" value="1"/>
</dbReference>
<dbReference type="Gene3D" id="3.30.420.110">
    <property type="entry name" value="MutS, connector domain"/>
    <property type="match status" value="1"/>
</dbReference>
<dbReference type="InterPro" id="IPR005748">
    <property type="entry name" value="DNA_mismatch_repair_MutS"/>
</dbReference>
<evidence type="ECO:0000256" key="5">
    <source>
        <dbReference type="ARBA" id="ARBA00023125"/>
    </source>
</evidence>
<dbReference type="GO" id="GO:0006298">
    <property type="term" value="P:mismatch repair"/>
    <property type="evidence" value="ECO:0007669"/>
    <property type="project" value="UniProtKB-UniRule"/>
</dbReference>
<dbReference type="HAMAP" id="MF_00096">
    <property type="entry name" value="MutS"/>
    <property type="match status" value="1"/>
</dbReference>
<feature type="domain" description="DNA mismatch repair proteins mutS family" evidence="10">
    <location>
        <begin position="682"/>
        <end position="698"/>
    </location>
</feature>
<dbReference type="PANTHER" id="PTHR11361">
    <property type="entry name" value="DNA MISMATCH REPAIR PROTEIN MUTS FAMILY MEMBER"/>
    <property type="match status" value="1"/>
</dbReference>
<protein>
    <recommendedName>
        <fullName evidence="7 8">DNA mismatch repair protein MutS</fullName>
    </recommendedName>
</protein>
<dbReference type="InterPro" id="IPR007861">
    <property type="entry name" value="DNA_mismatch_repair_MutS_clamp"/>
</dbReference>
<dbReference type="FunFam" id="3.40.50.300:FF:001579">
    <property type="entry name" value="DNA mismatch repair protein MutS"/>
    <property type="match status" value="1"/>
</dbReference>
<dbReference type="InterPro" id="IPR045076">
    <property type="entry name" value="MutS"/>
</dbReference>
<gene>
    <name evidence="7" type="primary">mutS</name>
    <name evidence="11" type="ORF">TCEL_01902</name>
</gene>
<evidence type="ECO:0000256" key="3">
    <source>
        <dbReference type="ARBA" id="ARBA00022763"/>
    </source>
</evidence>
<dbReference type="FunFam" id="3.40.1170.10:FF:000001">
    <property type="entry name" value="DNA mismatch repair protein MutS"/>
    <property type="match status" value="1"/>
</dbReference>
<comment type="function">
    <text evidence="7">This protein is involved in the repair of mismatches in DNA. It is possible that it carries out the mismatch recognition step. This protein has a weak ATPase activity.</text>
</comment>
<keyword evidence="2 7" id="KW-0547">Nucleotide-binding</keyword>
<proteinExistence type="inferred from homology"/>
<dbReference type="InterPro" id="IPR036678">
    <property type="entry name" value="MutS_con_dom_sf"/>
</dbReference>
<dbReference type="InterPro" id="IPR027417">
    <property type="entry name" value="P-loop_NTPase"/>
</dbReference>
<feature type="binding site" evidence="7">
    <location>
        <begin position="608"/>
        <end position="615"/>
    </location>
    <ligand>
        <name>ATP</name>
        <dbReference type="ChEBI" id="CHEBI:30616"/>
    </ligand>
</feature>
<dbReference type="PANTHER" id="PTHR11361:SF34">
    <property type="entry name" value="DNA MISMATCH REPAIR PROTEIN MSH1, MITOCHONDRIAL"/>
    <property type="match status" value="1"/>
</dbReference>
<evidence type="ECO:0000256" key="2">
    <source>
        <dbReference type="ARBA" id="ARBA00022741"/>
    </source>
</evidence>
<dbReference type="SUPFAM" id="SSF52540">
    <property type="entry name" value="P-loop containing nucleoside triphosphate hydrolases"/>
    <property type="match status" value="1"/>
</dbReference>
<dbReference type="InterPro" id="IPR000432">
    <property type="entry name" value="DNA_mismatch_repair_MutS_C"/>
</dbReference>
<comment type="caution">
    <text evidence="11">The sequence shown here is derived from an EMBL/GenBank/DDBJ whole genome shotgun (WGS) entry which is preliminary data.</text>
</comment>
<dbReference type="InterPro" id="IPR007695">
    <property type="entry name" value="DNA_mismatch_repair_MutS-lik_N"/>
</dbReference>
<reference evidence="11" key="1">
    <citation type="submission" date="2013-03" db="EMBL/GenBank/DDBJ databases">
        <title>Draft genome sequence of the hydrogen-ethanol-producing anaerobic alkalithermophilic Caloramator celere.</title>
        <authorList>
            <person name="Ciranna A."/>
            <person name="Larjo A."/>
            <person name="Kivisto A."/>
            <person name="Santala V."/>
            <person name="Roos C."/>
            <person name="Karp M."/>
        </authorList>
    </citation>
    <scope>NUCLEOTIDE SEQUENCE [LARGE SCALE GENOMIC DNA]</scope>
    <source>
        <strain evidence="11">DSM 8682</strain>
    </source>
</reference>
<dbReference type="Pfam" id="PF00488">
    <property type="entry name" value="MutS_V"/>
    <property type="match status" value="1"/>
</dbReference>
<dbReference type="Pfam" id="PF01624">
    <property type="entry name" value="MutS_I"/>
    <property type="match status" value="1"/>
</dbReference>
<dbReference type="EMBL" id="CAVN010000092">
    <property type="protein sequence ID" value="CDF57988.1"/>
    <property type="molecule type" value="Genomic_DNA"/>
</dbReference>
<dbReference type="GO" id="GO:0030983">
    <property type="term" value="F:mismatched DNA binding"/>
    <property type="evidence" value="ECO:0007669"/>
    <property type="project" value="InterPro"/>
</dbReference>
<dbReference type="AlphaFoldDB" id="R7RRT0"/>
<evidence type="ECO:0000256" key="7">
    <source>
        <dbReference type="HAMAP-Rule" id="MF_00096"/>
    </source>
</evidence>
<dbReference type="GO" id="GO:0005524">
    <property type="term" value="F:ATP binding"/>
    <property type="evidence" value="ECO:0007669"/>
    <property type="project" value="UniProtKB-UniRule"/>
</dbReference>
<evidence type="ECO:0000313" key="12">
    <source>
        <dbReference type="Proteomes" id="UP000014923"/>
    </source>
</evidence>
<keyword evidence="3 7" id="KW-0227">DNA damage</keyword>
<dbReference type="eggNOG" id="COG0249">
    <property type="taxonomic scope" value="Bacteria"/>
</dbReference>
<accession>R7RRT0</accession>
<dbReference type="SUPFAM" id="SSF53150">
    <property type="entry name" value="DNA repair protein MutS, domain II"/>
    <property type="match status" value="1"/>
</dbReference>
<evidence type="ECO:0000256" key="8">
    <source>
        <dbReference type="NCBIfam" id="TIGR01070"/>
    </source>
</evidence>
<dbReference type="InterPro" id="IPR007696">
    <property type="entry name" value="DNA_mismatch_repair_MutS_core"/>
</dbReference>
<dbReference type="NCBIfam" id="TIGR01070">
    <property type="entry name" value="mutS1"/>
    <property type="match status" value="1"/>
</dbReference>
<keyword evidence="12" id="KW-1185">Reference proteome</keyword>
<dbReference type="InterPro" id="IPR036187">
    <property type="entry name" value="DNA_mismatch_repair_MutS_sf"/>
</dbReference>